<gene>
    <name evidence="1" type="ORF">SEMRO_2019_G311330.1</name>
</gene>
<dbReference type="Proteomes" id="UP001153069">
    <property type="component" value="Unassembled WGS sequence"/>
</dbReference>
<organism evidence="1 2">
    <name type="scientific">Seminavis robusta</name>
    <dbReference type="NCBI Taxonomy" id="568900"/>
    <lineage>
        <taxon>Eukaryota</taxon>
        <taxon>Sar</taxon>
        <taxon>Stramenopiles</taxon>
        <taxon>Ochrophyta</taxon>
        <taxon>Bacillariophyta</taxon>
        <taxon>Bacillariophyceae</taxon>
        <taxon>Bacillariophycidae</taxon>
        <taxon>Naviculales</taxon>
        <taxon>Naviculaceae</taxon>
        <taxon>Seminavis</taxon>
    </lineage>
</organism>
<protein>
    <recommendedName>
        <fullName evidence="3">Nucleoside-diphosphate kinase</fullName>
    </recommendedName>
</protein>
<evidence type="ECO:0000313" key="1">
    <source>
        <dbReference type="EMBL" id="CAB9527569.1"/>
    </source>
</evidence>
<proteinExistence type="predicted"/>
<keyword evidence="2" id="KW-1185">Reference proteome</keyword>
<name>A0A9N8EXS4_9STRA</name>
<sequence length="394" mass="42123">MFARGALRQATSRFSGRTTAVVKKSTTRRVFSSQAPQANNGGAGGAMVLAGVALVAAAYSASNATDQANKIQGKLQGQIDDLQVQLSGKTNSAFVFLKPHACKGTPGKVEAVLEDALAKNGIRITGKGSMLAEEIDKKMYIDTHYGAIASKAVKLQPAALNVPDKGKADFQKAFGESWDDALKAGKIYNAKDGAEKLGVDSAGLNAKWGKLSRGKTLIKFGGGFYCGKVDDIYVMNGFYMSMRAAYCNPGEKIQWYTVSWPTDTLSWEDFRGKVLGATDPTAAPVGSVRRTILDNYRSLGLKSKPNTGDNGVHASASPFEAMAERANWLGAELEEDDFGKALLKKVSKDKVLKWSGDAQVTVDGETAAGKTMSVFDTLEDLDADTILKKVEKIH</sequence>
<dbReference type="EMBL" id="CAICTM010002017">
    <property type="protein sequence ID" value="CAB9527569.1"/>
    <property type="molecule type" value="Genomic_DNA"/>
</dbReference>
<dbReference type="OrthoDB" id="2162449at2759"/>
<accession>A0A9N8EXS4</accession>
<dbReference type="InterPro" id="IPR036850">
    <property type="entry name" value="NDK-like_dom_sf"/>
</dbReference>
<evidence type="ECO:0000313" key="2">
    <source>
        <dbReference type="Proteomes" id="UP001153069"/>
    </source>
</evidence>
<dbReference type="Gene3D" id="3.30.70.141">
    <property type="entry name" value="Nucleoside diphosphate kinase-like domain"/>
    <property type="match status" value="1"/>
</dbReference>
<dbReference type="AlphaFoldDB" id="A0A9N8EXS4"/>
<comment type="caution">
    <text evidence="1">The sequence shown here is derived from an EMBL/GenBank/DDBJ whole genome shotgun (WGS) entry which is preliminary data.</text>
</comment>
<reference evidence="1" key="1">
    <citation type="submission" date="2020-06" db="EMBL/GenBank/DDBJ databases">
        <authorList>
            <consortium name="Plant Systems Biology data submission"/>
        </authorList>
    </citation>
    <scope>NUCLEOTIDE SEQUENCE</scope>
    <source>
        <strain evidence="1">D6</strain>
    </source>
</reference>
<evidence type="ECO:0008006" key="3">
    <source>
        <dbReference type="Google" id="ProtNLM"/>
    </source>
</evidence>
<dbReference type="SUPFAM" id="SSF54919">
    <property type="entry name" value="Nucleoside diphosphate kinase, NDK"/>
    <property type="match status" value="1"/>
</dbReference>